<protein>
    <recommendedName>
        <fullName evidence="2">Peroxisomal biogenesis factor 3</fullName>
    </recommendedName>
    <alternativeName>
        <fullName evidence="5">Peroxisomal assembly protein PEX3</fullName>
    </alternativeName>
</protein>
<proteinExistence type="predicted"/>
<keyword evidence="3" id="KW-0962">Peroxisome biogenesis</keyword>
<dbReference type="STRING" id="178035.A0A154PDU7"/>
<sequence>MLSRLRGFVSRHRRKFIVGSIVIGSVIFVRYTQRKLREWQEKEIRDMLEKTKRQQHFECIERTCSQMIMSLTSTLRETVIKVLDTDAIVNKLRNGCTDKVACWNELKVLAIARSAVIIYSYTMAATLIRIQVNIMGGHMYKNIQNSSDATTENIMKIKYMSLSSQFRHNGIKKLSSLIKDKVLEITASISLKDELTLRNIEEIYWAITSSISTDSSRDPVKNLTEYMLQTECDGEEEPMLLKLINETLDLLESEEVQNITQSNIRSGFSLLVDHMSAFFTGPPTMENGKPSNGISVPGTSNQNHVNWDEKNNTESNYNTNTFFNINKVAMPMAKIIPIINGQVPDKPVPKDFQTDLLQQLVINNELKTLGANIYEAFSF</sequence>
<evidence type="ECO:0000313" key="6">
    <source>
        <dbReference type="EMBL" id="KZC09977.1"/>
    </source>
</evidence>
<evidence type="ECO:0000313" key="7">
    <source>
        <dbReference type="Proteomes" id="UP000076502"/>
    </source>
</evidence>
<name>A0A154PDU7_DUFNO</name>
<dbReference type="EMBL" id="KQ434879">
    <property type="protein sequence ID" value="KZC09977.1"/>
    <property type="molecule type" value="Genomic_DNA"/>
</dbReference>
<evidence type="ECO:0000256" key="1">
    <source>
        <dbReference type="ARBA" id="ARBA00011494"/>
    </source>
</evidence>
<dbReference type="AlphaFoldDB" id="A0A154PDU7"/>
<comment type="subunit">
    <text evidence="1">Interacts with PEX19.</text>
</comment>
<dbReference type="InterPro" id="IPR006966">
    <property type="entry name" value="Peroxin-3"/>
</dbReference>
<dbReference type="GO" id="GO:0030674">
    <property type="term" value="F:protein-macromolecule adaptor activity"/>
    <property type="evidence" value="ECO:0007669"/>
    <property type="project" value="TreeGrafter"/>
</dbReference>
<evidence type="ECO:0000256" key="4">
    <source>
        <dbReference type="ARBA" id="ARBA00025338"/>
    </source>
</evidence>
<organism evidence="6 7">
    <name type="scientific">Dufourea novaeangliae</name>
    <name type="common">Sweat bee</name>
    <dbReference type="NCBI Taxonomy" id="178035"/>
    <lineage>
        <taxon>Eukaryota</taxon>
        <taxon>Metazoa</taxon>
        <taxon>Ecdysozoa</taxon>
        <taxon>Arthropoda</taxon>
        <taxon>Hexapoda</taxon>
        <taxon>Insecta</taxon>
        <taxon>Pterygota</taxon>
        <taxon>Neoptera</taxon>
        <taxon>Endopterygota</taxon>
        <taxon>Hymenoptera</taxon>
        <taxon>Apocrita</taxon>
        <taxon>Aculeata</taxon>
        <taxon>Apoidea</taxon>
        <taxon>Anthophila</taxon>
        <taxon>Halictidae</taxon>
        <taxon>Rophitinae</taxon>
        <taxon>Dufourea</taxon>
    </lineage>
</organism>
<dbReference type="Pfam" id="PF04882">
    <property type="entry name" value="Peroxin-3"/>
    <property type="match status" value="2"/>
</dbReference>
<dbReference type="PANTHER" id="PTHR28080:SF1">
    <property type="entry name" value="PEROXISOMAL BIOGENESIS FACTOR 3"/>
    <property type="match status" value="1"/>
</dbReference>
<evidence type="ECO:0000256" key="5">
    <source>
        <dbReference type="ARBA" id="ARBA00029630"/>
    </source>
</evidence>
<dbReference type="GO" id="GO:0005778">
    <property type="term" value="C:peroxisomal membrane"/>
    <property type="evidence" value="ECO:0007669"/>
    <property type="project" value="InterPro"/>
</dbReference>
<evidence type="ECO:0000256" key="3">
    <source>
        <dbReference type="ARBA" id="ARBA00022593"/>
    </source>
</evidence>
<keyword evidence="7" id="KW-1185">Reference proteome</keyword>
<dbReference type="OrthoDB" id="45930at2759"/>
<comment type="function">
    <text evidence="4">Involved in peroxisome biosynthesis and integrity. Assembles membrane vesicles before the matrix proteins are translocated. As a docking factor for PEX19, is necessary for the import of peroxisomal membrane proteins in the peroxisomes.</text>
</comment>
<evidence type="ECO:0000256" key="2">
    <source>
        <dbReference type="ARBA" id="ARBA00014294"/>
    </source>
</evidence>
<dbReference type="Proteomes" id="UP000076502">
    <property type="component" value="Unassembled WGS sequence"/>
</dbReference>
<dbReference type="GO" id="GO:0045046">
    <property type="term" value="P:protein import into peroxisome membrane"/>
    <property type="evidence" value="ECO:0007669"/>
    <property type="project" value="TreeGrafter"/>
</dbReference>
<gene>
    <name evidence="6" type="ORF">WN55_01014</name>
</gene>
<accession>A0A154PDU7</accession>
<reference evidence="6 7" key="1">
    <citation type="submission" date="2015-07" db="EMBL/GenBank/DDBJ databases">
        <title>The genome of Dufourea novaeangliae.</title>
        <authorList>
            <person name="Pan H."/>
            <person name="Kapheim K."/>
        </authorList>
    </citation>
    <scope>NUCLEOTIDE SEQUENCE [LARGE SCALE GENOMIC DNA]</scope>
    <source>
        <strain evidence="6">0120121106</strain>
        <tissue evidence="6">Whole body</tissue>
    </source>
</reference>
<dbReference type="OMA" id="HRGWKDL"/>
<dbReference type="PANTHER" id="PTHR28080">
    <property type="entry name" value="PEROXISOMAL BIOGENESIS FACTOR 3"/>
    <property type="match status" value="1"/>
</dbReference>